<reference evidence="3" key="2">
    <citation type="submission" date="2012-11" db="EMBL/GenBank/DDBJ databases">
        <authorList>
            <person name="Kuo A."/>
            <person name="Curtis B.A."/>
            <person name="Tanifuji G."/>
            <person name="Burki F."/>
            <person name="Gruber A."/>
            <person name="Irimia M."/>
            <person name="Maruyama S."/>
            <person name="Arias M.C."/>
            <person name="Ball S.G."/>
            <person name="Gile G.H."/>
            <person name="Hirakawa Y."/>
            <person name="Hopkins J.F."/>
            <person name="Rensing S.A."/>
            <person name="Schmutz J."/>
            <person name="Symeonidi A."/>
            <person name="Elias M."/>
            <person name="Eveleigh R.J."/>
            <person name="Herman E.K."/>
            <person name="Klute M.J."/>
            <person name="Nakayama T."/>
            <person name="Obornik M."/>
            <person name="Reyes-Prieto A."/>
            <person name="Armbrust E.V."/>
            <person name="Aves S.J."/>
            <person name="Beiko R.G."/>
            <person name="Coutinho P."/>
            <person name="Dacks J.B."/>
            <person name="Durnford D.G."/>
            <person name="Fast N.M."/>
            <person name="Green B.R."/>
            <person name="Grisdale C."/>
            <person name="Hempe F."/>
            <person name="Henrissat B."/>
            <person name="Hoppner M.P."/>
            <person name="Ishida K.-I."/>
            <person name="Kim E."/>
            <person name="Koreny L."/>
            <person name="Kroth P.G."/>
            <person name="Liu Y."/>
            <person name="Malik S.-B."/>
            <person name="Maier U.G."/>
            <person name="McRose D."/>
            <person name="Mock T."/>
            <person name="Neilson J.A."/>
            <person name="Onodera N.T."/>
            <person name="Poole A.M."/>
            <person name="Pritham E.J."/>
            <person name="Richards T.A."/>
            <person name="Rocap G."/>
            <person name="Roy S.W."/>
            <person name="Sarai C."/>
            <person name="Schaack S."/>
            <person name="Shirato S."/>
            <person name="Slamovits C.H."/>
            <person name="Spencer D.F."/>
            <person name="Suzuki S."/>
            <person name="Worden A.Z."/>
            <person name="Zauner S."/>
            <person name="Barry K."/>
            <person name="Bell C."/>
            <person name="Bharti A.K."/>
            <person name="Crow J.A."/>
            <person name="Grimwood J."/>
            <person name="Kramer R."/>
            <person name="Lindquist E."/>
            <person name="Lucas S."/>
            <person name="Salamov A."/>
            <person name="McFadden G.I."/>
            <person name="Lane C.E."/>
            <person name="Keeling P.J."/>
            <person name="Gray M.W."/>
            <person name="Grigoriev I.V."/>
            <person name="Archibald J.M."/>
        </authorList>
    </citation>
    <scope>NUCLEOTIDE SEQUENCE</scope>
    <source>
        <strain evidence="3">CCMP2712</strain>
    </source>
</reference>
<name>L1I9K6_GUITC</name>
<gene>
    <name evidence="1" type="ORF">GUITHDRAFT_120882</name>
</gene>
<proteinExistence type="predicted"/>
<dbReference type="PaxDb" id="55529-EKX32931"/>
<dbReference type="AlphaFoldDB" id="L1I9K6"/>
<accession>L1I9K6</accession>
<sequence>MSIGRLPGREQEYYSKLLMDATDEERKWVDIRKEWLRKSSEFDLQLEATKREEKLKMKRQAARSSGLSFEEIEQHIVHSTPFPKPIPLATLVSVMTEIWDD</sequence>
<dbReference type="GeneID" id="17289671"/>
<evidence type="ECO:0000313" key="3">
    <source>
        <dbReference type="Proteomes" id="UP000011087"/>
    </source>
</evidence>
<evidence type="ECO:0000313" key="1">
    <source>
        <dbReference type="EMBL" id="EKX32931.1"/>
    </source>
</evidence>
<evidence type="ECO:0000313" key="2">
    <source>
        <dbReference type="EnsemblProtists" id="EKX32931"/>
    </source>
</evidence>
<dbReference type="KEGG" id="gtt:GUITHDRAFT_120882"/>
<dbReference type="EMBL" id="JH993164">
    <property type="protein sequence ID" value="EKX32931.1"/>
    <property type="molecule type" value="Genomic_DNA"/>
</dbReference>
<protein>
    <submittedName>
        <fullName evidence="1 2">Uncharacterized protein</fullName>
    </submittedName>
</protein>
<dbReference type="HOGENOM" id="CLU_2297059_0_0_1"/>
<dbReference type="EnsemblProtists" id="EKX32931">
    <property type="protein sequence ID" value="EKX32931"/>
    <property type="gene ID" value="GUITHDRAFT_120882"/>
</dbReference>
<dbReference type="RefSeq" id="XP_005819911.1">
    <property type="nucleotide sequence ID" value="XM_005819854.1"/>
</dbReference>
<keyword evidence="3" id="KW-1185">Reference proteome</keyword>
<organism evidence="1">
    <name type="scientific">Guillardia theta (strain CCMP2712)</name>
    <name type="common">Cryptophyte</name>
    <dbReference type="NCBI Taxonomy" id="905079"/>
    <lineage>
        <taxon>Eukaryota</taxon>
        <taxon>Cryptophyceae</taxon>
        <taxon>Pyrenomonadales</taxon>
        <taxon>Geminigeraceae</taxon>
        <taxon>Guillardia</taxon>
    </lineage>
</organism>
<reference evidence="2" key="3">
    <citation type="submission" date="2015-06" db="UniProtKB">
        <authorList>
            <consortium name="EnsemblProtists"/>
        </authorList>
    </citation>
    <scope>IDENTIFICATION</scope>
</reference>
<dbReference type="Proteomes" id="UP000011087">
    <property type="component" value="Unassembled WGS sequence"/>
</dbReference>
<reference evidence="1 3" key="1">
    <citation type="journal article" date="2012" name="Nature">
        <title>Algal genomes reveal evolutionary mosaicism and the fate of nucleomorphs.</title>
        <authorList>
            <consortium name="DOE Joint Genome Institute"/>
            <person name="Curtis B.A."/>
            <person name="Tanifuji G."/>
            <person name="Burki F."/>
            <person name="Gruber A."/>
            <person name="Irimia M."/>
            <person name="Maruyama S."/>
            <person name="Arias M.C."/>
            <person name="Ball S.G."/>
            <person name="Gile G.H."/>
            <person name="Hirakawa Y."/>
            <person name="Hopkins J.F."/>
            <person name="Kuo A."/>
            <person name="Rensing S.A."/>
            <person name="Schmutz J."/>
            <person name="Symeonidi A."/>
            <person name="Elias M."/>
            <person name="Eveleigh R.J."/>
            <person name="Herman E.K."/>
            <person name="Klute M.J."/>
            <person name="Nakayama T."/>
            <person name="Obornik M."/>
            <person name="Reyes-Prieto A."/>
            <person name="Armbrust E.V."/>
            <person name="Aves S.J."/>
            <person name="Beiko R.G."/>
            <person name="Coutinho P."/>
            <person name="Dacks J.B."/>
            <person name="Durnford D.G."/>
            <person name="Fast N.M."/>
            <person name="Green B.R."/>
            <person name="Grisdale C.J."/>
            <person name="Hempel F."/>
            <person name="Henrissat B."/>
            <person name="Hoppner M.P."/>
            <person name="Ishida K."/>
            <person name="Kim E."/>
            <person name="Koreny L."/>
            <person name="Kroth P.G."/>
            <person name="Liu Y."/>
            <person name="Malik S.B."/>
            <person name="Maier U.G."/>
            <person name="McRose D."/>
            <person name="Mock T."/>
            <person name="Neilson J.A."/>
            <person name="Onodera N.T."/>
            <person name="Poole A.M."/>
            <person name="Pritham E.J."/>
            <person name="Richards T.A."/>
            <person name="Rocap G."/>
            <person name="Roy S.W."/>
            <person name="Sarai C."/>
            <person name="Schaack S."/>
            <person name="Shirato S."/>
            <person name="Slamovits C.H."/>
            <person name="Spencer D.F."/>
            <person name="Suzuki S."/>
            <person name="Worden A.Z."/>
            <person name="Zauner S."/>
            <person name="Barry K."/>
            <person name="Bell C."/>
            <person name="Bharti A.K."/>
            <person name="Crow J.A."/>
            <person name="Grimwood J."/>
            <person name="Kramer R."/>
            <person name="Lindquist E."/>
            <person name="Lucas S."/>
            <person name="Salamov A."/>
            <person name="McFadden G.I."/>
            <person name="Lane C.E."/>
            <person name="Keeling P.J."/>
            <person name="Gray M.W."/>
            <person name="Grigoriev I.V."/>
            <person name="Archibald J.M."/>
        </authorList>
    </citation>
    <scope>NUCLEOTIDE SEQUENCE</scope>
    <source>
        <strain evidence="1 3">CCMP2712</strain>
    </source>
</reference>